<dbReference type="InterPro" id="IPR032675">
    <property type="entry name" value="LRR_dom_sf"/>
</dbReference>
<dbReference type="EMBL" id="MCGR01000010">
    <property type="protein sequence ID" value="ORY88425.1"/>
    <property type="molecule type" value="Genomic_DNA"/>
</dbReference>
<evidence type="ECO:0000313" key="2">
    <source>
        <dbReference type="Proteomes" id="UP000193467"/>
    </source>
</evidence>
<dbReference type="AlphaFoldDB" id="A0A1Y2FYZ4"/>
<proteinExistence type="predicted"/>
<reference evidence="1 2" key="1">
    <citation type="submission" date="2016-07" db="EMBL/GenBank/DDBJ databases">
        <title>Pervasive Adenine N6-methylation of Active Genes in Fungi.</title>
        <authorList>
            <consortium name="DOE Joint Genome Institute"/>
            <person name="Mondo S.J."/>
            <person name="Dannebaum R.O."/>
            <person name="Kuo R.C."/>
            <person name="Labutti K."/>
            <person name="Haridas S."/>
            <person name="Kuo A."/>
            <person name="Salamov A."/>
            <person name="Ahrendt S.R."/>
            <person name="Lipzen A."/>
            <person name="Sullivan W."/>
            <person name="Andreopoulos W.B."/>
            <person name="Clum A."/>
            <person name="Lindquist E."/>
            <person name="Daum C."/>
            <person name="Ramamoorthy G.K."/>
            <person name="Gryganskyi A."/>
            <person name="Culley D."/>
            <person name="Magnuson J.K."/>
            <person name="James T.Y."/>
            <person name="O'Malley M.A."/>
            <person name="Stajich J.E."/>
            <person name="Spatafora J.W."/>
            <person name="Visel A."/>
            <person name="Grigoriev I.V."/>
        </authorList>
    </citation>
    <scope>NUCLEOTIDE SEQUENCE [LARGE SCALE GENOMIC DNA]</scope>
    <source>
        <strain evidence="1 2">62-1032</strain>
    </source>
</reference>
<evidence type="ECO:0008006" key="3">
    <source>
        <dbReference type="Google" id="ProtNLM"/>
    </source>
</evidence>
<evidence type="ECO:0000313" key="1">
    <source>
        <dbReference type="EMBL" id="ORY88425.1"/>
    </source>
</evidence>
<name>A0A1Y2FYZ4_9BASI</name>
<comment type="caution">
    <text evidence="1">The sequence shown here is derived from an EMBL/GenBank/DDBJ whole genome shotgun (WGS) entry which is preliminary data.</text>
</comment>
<dbReference type="Gene3D" id="3.80.10.10">
    <property type="entry name" value="Ribonuclease Inhibitor"/>
    <property type="match status" value="1"/>
</dbReference>
<gene>
    <name evidence="1" type="ORF">BCR35DRAFT_329970</name>
</gene>
<protein>
    <recommendedName>
        <fullName evidence="3">F-box domain-containing protein</fullName>
    </recommendedName>
</protein>
<accession>A0A1Y2FYZ4</accession>
<sequence length="329" mass="36402">MAVIQDLPTELLYHILDFLYDENLDRARDRLLFLRLASLVTSDWTAPAQKLMLKDVVVGAGTGLWPAKLVARLAQPGAAQLVKRARFELGNNPAFAGYERILDTLRNLEKLVLVGGRLVKLSTEVLRLELLQDLTHLTLTVPTSGVLPHLIHPLPLTSLHISRTHVPDSVLQPLLANVPSLGHLAVEWRYMEDNLDPLSSMTHFDLVAPQLRALSLLHYDGTGRTSKVPAVTAFIAKCTSLTSIRLHTPPRDGLIAYLRAVVPKLAVLETVFLAGQDAPVVASAVSFPALNRLKTWRMSYWSQPMTNRSDGMEQWELACRAQGIKPICG</sequence>
<organism evidence="1 2">
    <name type="scientific">Leucosporidium creatinivorum</name>
    <dbReference type="NCBI Taxonomy" id="106004"/>
    <lineage>
        <taxon>Eukaryota</taxon>
        <taxon>Fungi</taxon>
        <taxon>Dikarya</taxon>
        <taxon>Basidiomycota</taxon>
        <taxon>Pucciniomycotina</taxon>
        <taxon>Microbotryomycetes</taxon>
        <taxon>Leucosporidiales</taxon>
        <taxon>Leucosporidium</taxon>
    </lineage>
</organism>
<dbReference type="SUPFAM" id="SSF52058">
    <property type="entry name" value="L domain-like"/>
    <property type="match status" value="1"/>
</dbReference>
<keyword evidence="2" id="KW-1185">Reference proteome</keyword>
<dbReference type="Proteomes" id="UP000193467">
    <property type="component" value="Unassembled WGS sequence"/>
</dbReference>
<dbReference type="InParanoid" id="A0A1Y2FYZ4"/>